<reference evidence="3 4" key="1">
    <citation type="submission" date="2019-06" db="EMBL/GenBank/DDBJ databases">
        <title>Sequencing the genomes of 1000 actinobacteria strains.</title>
        <authorList>
            <person name="Klenk H.-P."/>
        </authorList>
    </citation>
    <scope>NUCLEOTIDE SEQUENCE [LARGE SCALE GENOMIC DNA]</scope>
    <source>
        <strain evidence="3 4">DSM 44826</strain>
    </source>
</reference>
<evidence type="ECO:0000313" key="4">
    <source>
        <dbReference type="Proteomes" id="UP000317940"/>
    </source>
</evidence>
<name>A0A561TSI7_9ACTN</name>
<dbReference type="OrthoDB" id="2484068at2"/>
<dbReference type="Gene3D" id="2.60.40.10">
    <property type="entry name" value="Immunoglobulins"/>
    <property type="match status" value="1"/>
</dbReference>
<dbReference type="EMBL" id="VIWT01000003">
    <property type="protein sequence ID" value="TWF90068.1"/>
    <property type="molecule type" value="Genomic_DNA"/>
</dbReference>
<evidence type="ECO:0000259" key="2">
    <source>
        <dbReference type="Pfam" id="PF10633"/>
    </source>
</evidence>
<dbReference type="AlphaFoldDB" id="A0A561TSI7"/>
<dbReference type="InterPro" id="IPR013783">
    <property type="entry name" value="Ig-like_fold"/>
</dbReference>
<dbReference type="Proteomes" id="UP000317940">
    <property type="component" value="Unassembled WGS sequence"/>
</dbReference>
<feature type="domain" description="Alpha-galactosidase NEW3" evidence="2">
    <location>
        <begin position="826"/>
        <end position="903"/>
    </location>
</feature>
<comment type="caution">
    <text evidence="3">The sequence shown here is derived from an EMBL/GenBank/DDBJ whole genome shotgun (WGS) entry which is preliminary data.</text>
</comment>
<dbReference type="RefSeq" id="WP_145909311.1">
    <property type="nucleotide sequence ID" value="NZ_BAAAMZ010000001.1"/>
</dbReference>
<feature type="signal peptide" evidence="1">
    <location>
        <begin position="1"/>
        <end position="32"/>
    </location>
</feature>
<gene>
    <name evidence="3" type="ORF">FHX73_13112</name>
</gene>
<feature type="chain" id="PRO_5022117292" evidence="1">
    <location>
        <begin position="33"/>
        <end position="943"/>
    </location>
</feature>
<proteinExistence type="predicted"/>
<organism evidence="3 4">
    <name type="scientific">Kitasatospora viridis</name>
    <dbReference type="NCBI Taxonomy" id="281105"/>
    <lineage>
        <taxon>Bacteria</taxon>
        <taxon>Bacillati</taxon>
        <taxon>Actinomycetota</taxon>
        <taxon>Actinomycetes</taxon>
        <taxon>Kitasatosporales</taxon>
        <taxon>Streptomycetaceae</taxon>
        <taxon>Kitasatospora</taxon>
    </lineage>
</organism>
<dbReference type="GO" id="GO:0005975">
    <property type="term" value="P:carbohydrate metabolic process"/>
    <property type="evidence" value="ECO:0007669"/>
    <property type="project" value="UniProtKB-ARBA"/>
</dbReference>
<protein>
    <submittedName>
        <fullName evidence="3">Alpha-galactosidase-like protein</fullName>
    </submittedName>
</protein>
<dbReference type="Pfam" id="PF10633">
    <property type="entry name" value="NPCBM_assoc"/>
    <property type="match status" value="1"/>
</dbReference>
<evidence type="ECO:0000313" key="3">
    <source>
        <dbReference type="EMBL" id="TWF90068.1"/>
    </source>
</evidence>
<keyword evidence="4" id="KW-1185">Reference proteome</keyword>
<keyword evidence="1" id="KW-0732">Signal</keyword>
<sequence length="943" mass="99043">MKKQRNTALRAVTAAFALAITAGLVSTTPAMASAPAPANTASRLTAGSLRIGLSSNGTVTSLVDTANGHDYASTDHPEPLIKLVADGDQQLPTAVSYDKCASTYTFTFGAKGIKVGVKADSKNGYATLEVTSVDAPKGVDVQTLLWGPLTTTITQTIGETVGVVRDNDFAIGIHGLNDKSVGGWPTEDNDLSFPDGPTKVGVSDWPFGWFSASQTDWGSVLQAYTYDYTKARTRNPGWNNITSQDVPALTGDDAQIKGSKIALFGTAPGNVVTTLSGIETGEHLIHPLVDGQWEKTSQGASQSFLVLNDLNTGNAAQASALAKAAGIRTVYSLPNSEGPWQSTGHYDFDGSFGGSDTRAAGLAATAATNGVSVGVHTLSNTVDTWDPYVKSDPQGLATQGTVKLTRPLDASSRTVYVDGDSPFNGGNGNALRIGNELISYGAVTKVAGSANEYQIHLNGRGGWGTKAAAHAAGDDLARMTWYAYDQFDAGMTMLPALSDRLAQIFNTTGIKAMSFDGLETATLTGYGTFATNKLVNGMYRGITDTDNFVSEASNLLPGTWDATTRVSWGEGAHGNTYTGSLLAHQAYYQRNYMPDMMGWVVYNNSDTVLTQEWQLSKMAAWNAGAGLQTSVGALKSSGNTAGVLEAWKQWEAARNAHAFTQAQMDAMKDADSYWHLENTVPGKEWNLYDVDYAKTPVTAPSGNTTSWTYSNTHQAQALQFQLLAANGDVTNPSFTVGGQTVTYPVTVPHGDTLVADATGTAKVYDHTQHVLKTVAPQGSVSLAAGDQTISYHATGDNSNSQIHLITYGAAQKVTAPITADAPATAAPGSANTVTSSYTNHGTDKLKDVQLTLAAPKGWTAVATSHTTFATVKPGQTVTATWTVTPPADAKLGDYNLPVQATYQDLPQYSPEAIAQLTLAAPAPTATATEPGLFLNRGQSGPGA</sequence>
<accession>A0A561TSI7</accession>
<dbReference type="InterPro" id="IPR018905">
    <property type="entry name" value="A-galactase_NEW3"/>
</dbReference>
<evidence type="ECO:0000256" key="1">
    <source>
        <dbReference type="SAM" id="SignalP"/>
    </source>
</evidence>